<dbReference type="EMBL" id="BMQD01000029">
    <property type="protein sequence ID" value="GGK94301.1"/>
    <property type="molecule type" value="Genomic_DNA"/>
</dbReference>
<dbReference type="RefSeq" id="WP_191897972.1">
    <property type="nucleotide sequence ID" value="NZ_BMQD01000029.1"/>
</dbReference>
<name>A0AA37F7L8_9ACTN</name>
<reference evidence="1" key="1">
    <citation type="journal article" date="2014" name="Int. J. Syst. Evol. Microbiol.">
        <title>Complete genome sequence of Corynebacterium casei LMG S-19264T (=DSM 44701T), isolated from a smear-ripened cheese.</title>
        <authorList>
            <consortium name="US DOE Joint Genome Institute (JGI-PGF)"/>
            <person name="Walter F."/>
            <person name="Albersmeier A."/>
            <person name="Kalinowski J."/>
            <person name="Ruckert C."/>
        </authorList>
    </citation>
    <scope>NUCLEOTIDE SEQUENCE</scope>
    <source>
        <strain evidence="1">JCM 3093</strain>
    </source>
</reference>
<evidence type="ECO:0000313" key="2">
    <source>
        <dbReference type="Proteomes" id="UP000627984"/>
    </source>
</evidence>
<comment type="caution">
    <text evidence="1">The sequence shown here is derived from an EMBL/GenBank/DDBJ whole genome shotgun (WGS) entry which is preliminary data.</text>
</comment>
<sequence>MSTENPNTPTAPAAEIRISGLTGSGKSNALAKVLAELRVMSPDTVIEITVTKAASSR</sequence>
<gene>
    <name evidence="1" type="ORF">GCM10010126_62140</name>
</gene>
<dbReference type="Proteomes" id="UP000627984">
    <property type="component" value="Unassembled WGS sequence"/>
</dbReference>
<organism evidence="1 2">
    <name type="scientific">Planomonospora parontospora</name>
    <dbReference type="NCBI Taxonomy" id="58119"/>
    <lineage>
        <taxon>Bacteria</taxon>
        <taxon>Bacillati</taxon>
        <taxon>Actinomycetota</taxon>
        <taxon>Actinomycetes</taxon>
        <taxon>Streptosporangiales</taxon>
        <taxon>Streptosporangiaceae</taxon>
        <taxon>Planomonospora</taxon>
    </lineage>
</organism>
<proteinExistence type="predicted"/>
<reference evidence="1" key="2">
    <citation type="submission" date="2022-09" db="EMBL/GenBank/DDBJ databases">
        <authorList>
            <person name="Sun Q."/>
            <person name="Ohkuma M."/>
        </authorList>
    </citation>
    <scope>NUCLEOTIDE SEQUENCE</scope>
    <source>
        <strain evidence="1">JCM 3093</strain>
    </source>
</reference>
<accession>A0AA37F7L8</accession>
<dbReference type="AlphaFoldDB" id="A0AA37F7L8"/>
<evidence type="ECO:0000313" key="1">
    <source>
        <dbReference type="EMBL" id="GGK94301.1"/>
    </source>
</evidence>
<protein>
    <submittedName>
        <fullName evidence="1">Uncharacterized protein</fullName>
    </submittedName>
</protein>